<dbReference type="Proteomes" id="UP000317039">
    <property type="component" value="Chromosome"/>
</dbReference>
<proteinExistence type="predicted"/>
<dbReference type="CDD" id="cd02440">
    <property type="entry name" value="AdoMet_MTases"/>
    <property type="match status" value="1"/>
</dbReference>
<evidence type="ECO:0000256" key="2">
    <source>
        <dbReference type="ARBA" id="ARBA00022679"/>
    </source>
</evidence>
<feature type="domain" description="Methyltransferase" evidence="3">
    <location>
        <begin position="49"/>
        <end position="139"/>
    </location>
</feature>
<dbReference type="EMBL" id="CP041695">
    <property type="protein sequence ID" value="QDP82680.1"/>
    <property type="molecule type" value="Genomic_DNA"/>
</dbReference>
<dbReference type="PANTHER" id="PTHR43861:SF1">
    <property type="entry name" value="TRANS-ACONITATE 2-METHYLTRANSFERASE"/>
    <property type="match status" value="1"/>
</dbReference>
<reference evidence="4 5" key="1">
    <citation type="submission" date="2019-07" db="EMBL/GenBank/DDBJ databases">
        <title>Complete Genome Sequence and Methylome Analysis of Nocardia otitidis-caviarum NEB252.</title>
        <authorList>
            <person name="Fomenkov A."/>
            <person name="Anton B.P."/>
            <person name="Vincze T."/>
            <person name="Roberts R.J."/>
        </authorList>
    </citation>
    <scope>NUCLEOTIDE SEQUENCE [LARGE SCALE GENOMIC DNA]</scope>
    <source>
        <strain evidence="4 5">NEB252</strain>
    </source>
</reference>
<dbReference type="Gene3D" id="3.40.50.150">
    <property type="entry name" value="Vaccinia Virus protein VP39"/>
    <property type="match status" value="1"/>
</dbReference>
<dbReference type="GO" id="GO:0008168">
    <property type="term" value="F:methyltransferase activity"/>
    <property type="evidence" value="ECO:0007669"/>
    <property type="project" value="UniProtKB-KW"/>
</dbReference>
<evidence type="ECO:0000313" key="4">
    <source>
        <dbReference type="EMBL" id="QDP82680.1"/>
    </source>
</evidence>
<organism evidence="4 5">
    <name type="scientific">Nocardia otitidiscaviarum</name>
    <dbReference type="NCBI Taxonomy" id="1823"/>
    <lineage>
        <taxon>Bacteria</taxon>
        <taxon>Bacillati</taxon>
        <taxon>Actinomycetota</taxon>
        <taxon>Actinomycetes</taxon>
        <taxon>Mycobacteriales</taxon>
        <taxon>Nocardiaceae</taxon>
        <taxon>Nocardia</taxon>
    </lineage>
</organism>
<keyword evidence="1 4" id="KW-0489">Methyltransferase</keyword>
<dbReference type="RefSeq" id="WP_143983451.1">
    <property type="nucleotide sequence ID" value="NZ_CP041695.1"/>
</dbReference>
<dbReference type="AlphaFoldDB" id="A0A516NUT0"/>
<dbReference type="GO" id="GO:0032259">
    <property type="term" value="P:methylation"/>
    <property type="evidence" value="ECO:0007669"/>
    <property type="project" value="UniProtKB-KW"/>
</dbReference>
<dbReference type="SUPFAM" id="SSF53335">
    <property type="entry name" value="S-adenosyl-L-methionine-dependent methyltransferases"/>
    <property type="match status" value="1"/>
</dbReference>
<keyword evidence="2 4" id="KW-0808">Transferase</keyword>
<name>A0A516NUT0_9NOCA</name>
<dbReference type="InterPro" id="IPR029063">
    <property type="entry name" value="SAM-dependent_MTases_sf"/>
</dbReference>
<dbReference type="PANTHER" id="PTHR43861">
    <property type="entry name" value="TRANS-ACONITATE 2-METHYLTRANSFERASE-RELATED"/>
    <property type="match status" value="1"/>
</dbReference>
<evidence type="ECO:0000313" key="5">
    <source>
        <dbReference type="Proteomes" id="UP000317039"/>
    </source>
</evidence>
<sequence>MADDEMLVVGTAYDRVAELYAATFEHALRDMPFDRALLGVFAELASDPVLDLGCGPGRLTGHLRDLGLDVSGVDLSPEMIRLARAAHPDLRFEAGSMEALDLPDASLGGILAWYSTIHTHPRRLPLAFAEIARVLRPDGVVLLGFQATERGYEAYDHRVTTAYRWAPDALAKLLVPHGLHTVFRMVREPQENERGAQGCLLAVRR</sequence>
<evidence type="ECO:0000256" key="1">
    <source>
        <dbReference type="ARBA" id="ARBA00022603"/>
    </source>
</evidence>
<gene>
    <name evidence="4" type="ORF">FOH10_32095</name>
</gene>
<dbReference type="Pfam" id="PF13649">
    <property type="entry name" value="Methyltransf_25"/>
    <property type="match status" value="1"/>
</dbReference>
<protein>
    <submittedName>
        <fullName evidence="4">Class I SAM-dependent methyltransferase</fullName>
    </submittedName>
</protein>
<dbReference type="InterPro" id="IPR041698">
    <property type="entry name" value="Methyltransf_25"/>
</dbReference>
<dbReference type="KEGG" id="nod:FOH10_32095"/>
<dbReference type="GeneID" id="80336997"/>
<accession>A0A516NUT0</accession>
<evidence type="ECO:0000259" key="3">
    <source>
        <dbReference type="Pfam" id="PF13649"/>
    </source>
</evidence>